<dbReference type="PROSITE" id="PS50011">
    <property type="entry name" value="PROTEIN_KINASE_DOM"/>
    <property type="match status" value="1"/>
</dbReference>
<keyword evidence="6 7" id="KW-0067">ATP-binding</keyword>
<evidence type="ECO:0000259" key="9">
    <source>
        <dbReference type="PROSITE" id="PS50011"/>
    </source>
</evidence>
<evidence type="ECO:0000256" key="1">
    <source>
        <dbReference type="ARBA" id="ARBA00012513"/>
    </source>
</evidence>
<feature type="region of interest" description="Disordered" evidence="8">
    <location>
        <begin position="1"/>
        <end position="23"/>
    </location>
</feature>
<reference evidence="10 11" key="1">
    <citation type="submission" date="2019-04" db="EMBL/GenBank/DDBJ databases">
        <authorList>
            <person name="Li Y."/>
            <person name="Wang J."/>
        </authorList>
    </citation>
    <scope>NUCLEOTIDE SEQUENCE [LARGE SCALE GENOMIC DNA]</scope>
    <source>
        <strain evidence="10 11">DSM 14668</strain>
    </source>
</reference>
<evidence type="ECO:0000256" key="4">
    <source>
        <dbReference type="ARBA" id="ARBA00022741"/>
    </source>
</evidence>
<dbReference type="AlphaFoldDB" id="A0A4U1JIW0"/>
<evidence type="ECO:0000256" key="2">
    <source>
        <dbReference type="ARBA" id="ARBA00022527"/>
    </source>
</evidence>
<dbReference type="Gene3D" id="3.30.200.20">
    <property type="entry name" value="Phosphorylase Kinase, domain 1"/>
    <property type="match status" value="1"/>
</dbReference>
<accession>A0A4U1JIW0</accession>
<dbReference type="Proteomes" id="UP000309215">
    <property type="component" value="Unassembled WGS sequence"/>
</dbReference>
<dbReference type="InterPro" id="IPR000719">
    <property type="entry name" value="Prot_kinase_dom"/>
</dbReference>
<dbReference type="PANTHER" id="PTHR43289:SF30">
    <property type="entry name" value="NON-SPECIFIC SERINE_THREONINE PROTEIN KINASE"/>
    <property type="match status" value="1"/>
</dbReference>
<evidence type="ECO:0000256" key="5">
    <source>
        <dbReference type="ARBA" id="ARBA00022777"/>
    </source>
</evidence>
<feature type="binding site" evidence="7">
    <location>
        <position position="84"/>
    </location>
    <ligand>
        <name>ATP</name>
        <dbReference type="ChEBI" id="CHEBI:30616"/>
    </ligand>
</feature>
<dbReference type="OrthoDB" id="9801841at2"/>
<gene>
    <name evidence="10" type="ORF">E8A74_02465</name>
</gene>
<dbReference type="RefSeq" id="WP_136927273.1">
    <property type="nucleotide sequence ID" value="NZ_SSMQ01000002.1"/>
</dbReference>
<dbReference type="InterPro" id="IPR017441">
    <property type="entry name" value="Protein_kinase_ATP_BS"/>
</dbReference>
<protein>
    <recommendedName>
        <fullName evidence="1">non-specific serine/threonine protein kinase</fullName>
        <ecNumber evidence="1">2.7.11.1</ecNumber>
    </recommendedName>
</protein>
<dbReference type="Gene3D" id="1.25.40.10">
    <property type="entry name" value="Tetratricopeptide repeat domain"/>
    <property type="match status" value="2"/>
</dbReference>
<dbReference type="SMART" id="SM00220">
    <property type="entry name" value="S_TKc"/>
    <property type="match status" value="1"/>
</dbReference>
<dbReference type="GO" id="GO:0004674">
    <property type="term" value="F:protein serine/threonine kinase activity"/>
    <property type="evidence" value="ECO:0007669"/>
    <property type="project" value="UniProtKB-KW"/>
</dbReference>
<dbReference type="EMBL" id="SSMQ01000002">
    <property type="protein sequence ID" value="TKD12636.1"/>
    <property type="molecule type" value="Genomic_DNA"/>
</dbReference>
<feature type="domain" description="Protein kinase" evidence="9">
    <location>
        <begin position="55"/>
        <end position="315"/>
    </location>
</feature>
<proteinExistence type="predicted"/>
<dbReference type="Gene3D" id="1.10.510.10">
    <property type="entry name" value="Transferase(Phosphotransferase) domain 1"/>
    <property type="match status" value="1"/>
</dbReference>
<keyword evidence="4 7" id="KW-0547">Nucleotide-binding</keyword>
<evidence type="ECO:0000256" key="7">
    <source>
        <dbReference type="PROSITE-ProRule" id="PRU10141"/>
    </source>
</evidence>
<keyword evidence="5 10" id="KW-0418">Kinase</keyword>
<dbReference type="InterPro" id="IPR011009">
    <property type="entry name" value="Kinase-like_dom_sf"/>
</dbReference>
<keyword evidence="3" id="KW-0808">Transferase</keyword>
<comment type="caution">
    <text evidence="10">The sequence shown here is derived from an EMBL/GenBank/DDBJ whole genome shotgun (WGS) entry which is preliminary data.</text>
</comment>
<evidence type="ECO:0000256" key="6">
    <source>
        <dbReference type="ARBA" id="ARBA00022840"/>
    </source>
</evidence>
<dbReference type="GO" id="GO:0005524">
    <property type="term" value="F:ATP binding"/>
    <property type="evidence" value="ECO:0007669"/>
    <property type="project" value="UniProtKB-UniRule"/>
</dbReference>
<keyword evidence="11" id="KW-1185">Reference proteome</keyword>
<dbReference type="SUPFAM" id="SSF56112">
    <property type="entry name" value="Protein kinase-like (PK-like)"/>
    <property type="match status" value="1"/>
</dbReference>
<dbReference type="PROSITE" id="PS00108">
    <property type="entry name" value="PROTEIN_KINASE_ST"/>
    <property type="match status" value="1"/>
</dbReference>
<dbReference type="InterPro" id="IPR008271">
    <property type="entry name" value="Ser/Thr_kinase_AS"/>
</dbReference>
<sequence>MSTEGGRDVAPTEPGPPASGGVVQVDLGLASTLPLVMPGPPSERRHVPRSLAERYEDIRFLGEGGMGTVYGAMDPRLGRRVALKLLKGDDPELWRRFLGEARAQARIQHEHVCRVYEAGQADGEPYIAMQYIDGEPLSKRAEKLTLEQSVKLMQEVSAAVHEAHRLGVIHRDIKPGNILVEAREDGSLKPYVMDFGLAREVSDRGETQTGAVLGTPAYMPPEQAKGDVRAMDRRSDVYSLGATLYDVIAGRPPFVADHAWNLLMAVAYEEAPPLGTVKKGVPAELETIVMKCLEREPSRRYESARALAEDLQRFLDGEPILARRASIGYVLLKKARKHKLATSLLVIALGSSLVLVGVWVRAQRQAAEQARLARELGEGVKEMELFLRAAYELPLHDVERERDVVRERLGEIEQRMAAAGRAGEGPGHYAIGRGHLALGDPDGAREHLEKALGAGYSSADLEYALGRAIGEIFRRSLAETRRITNEEERKKKVEELERALRDPALGHLRAALAAKIEVPAYAEGLIALYEGKNEAAIAKAKEAFEKAPWMYEAKKLEADALFAEGSKYRHDAAFDYEKMKSFFEPGAAAYKIAADMGRSDPEVHRAECELWEKMGQAALSKGLPSGPPFDVAEAVCSRAVQSSSKDGRARVQQALVLTARVYSRVAVSDVSEDTARAVEEALRTAEESARTNREDVMAHYAVAFAHRMRADVTYSLGREASMAKAIEAYERVLALDPRFTWAVNELGLAYIFEAGYELSKGHDASTLLRNAIRQFDQAIALDPRFILPVGQRLQAFRMLLEAEIDRGRPTEETSKALFDAVALLEKTGSSPSILAFWNARAHRLHGLQAFVLDRDPRPALRTAVDAIRDFAVPMPKEFWLLEELAECRLLEASYALRQGLDATPFIAEAREAVRISAGTSGSTRSQLRLLSARIEIVALRVDAKRAALGPKSFEAAFEQVRPLLEKAGVDSSPYALLAEIHALRAMWLAETGGDPDEDLEKGLTRAEEALSKNPQLAKAYLVSGMMHLVKARRARAKGERAEATRKAKEACAKAFQIDPSLGRDHGSLKKEVEEIVP</sequence>
<dbReference type="InterPro" id="IPR011990">
    <property type="entry name" value="TPR-like_helical_dom_sf"/>
</dbReference>
<name>A0A4U1JIW0_9BACT</name>
<keyword evidence="2 10" id="KW-0723">Serine/threonine-protein kinase</keyword>
<evidence type="ECO:0000256" key="3">
    <source>
        <dbReference type="ARBA" id="ARBA00022679"/>
    </source>
</evidence>
<dbReference type="Pfam" id="PF00069">
    <property type="entry name" value="Pkinase"/>
    <property type="match status" value="1"/>
</dbReference>
<evidence type="ECO:0000313" key="11">
    <source>
        <dbReference type="Proteomes" id="UP000309215"/>
    </source>
</evidence>
<dbReference type="FunFam" id="1.10.510.10:FF:000021">
    <property type="entry name" value="Serine/threonine protein kinase"/>
    <property type="match status" value="1"/>
</dbReference>
<dbReference type="PROSITE" id="PS00107">
    <property type="entry name" value="PROTEIN_KINASE_ATP"/>
    <property type="match status" value="1"/>
</dbReference>
<dbReference type="EC" id="2.7.11.1" evidence="1"/>
<dbReference type="CDD" id="cd14014">
    <property type="entry name" value="STKc_PknB_like"/>
    <property type="match status" value="1"/>
</dbReference>
<evidence type="ECO:0000256" key="8">
    <source>
        <dbReference type="SAM" id="MobiDB-lite"/>
    </source>
</evidence>
<evidence type="ECO:0000313" key="10">
    <source>
        <dbReference type="EMBL" id="TKD12636.1"/>
    </source>
</evidence>
<organism evidence="10 11">
    <name type="scientific">Polyangium fumosum</name>
    <dbReference type="NCBI Taxonomy" id="889272"/>
    <lineage>
        <taxon>Bacteria</taxon>
        <taxon>Pseudomonadati</taxon>
        <taxon>Myxococcota</taxon>
        <taxon>Polyangia</taxon>
        <taxon>Polyangiales</taxon>
        <taxon>Polyangiaceae</taxon>
        <taxon>Polyangium</taxon>
    </lineage>
</organism>
<dbReference type="SUPFAM" id="SSF48452">
    <property type="entry name" value="TPR-like"/>
    <property type="match status" value="1"/>
</dbReference>
<dbReference type="PANTHER" id="PTHR43289">
    <property type="entry name" value="MITOGEN-ACTIVATED PROTEIN KINASE KINASE KINASE 20-RELATED"/>
    <property type="match status" value="1"/>
</dbReference>